<keyword evidence="4" id="KW-0539">Nucleus</keyword>
<keyword evidence="8" id="KW-1185">Reference proteome</keyword>
<comment type="subcellular location">
    <subcellularLocation>
        <location evidence="1">Nucleus</location>
    </subcellularLocation>
</comment>
<feature type="domain" description="Bromodomain associated" evidence="5">
    <location>
        <begin position="129"/>
        <end position="200"/>
    </location>
</feature>
<dbReference type="InterPro" id="IPR009072">
    <property type="entry name" value="Histone-fold"/>
</dbReference>
<evidence type="ECO:0000313" key="7">
    <source>
        <dbReference type="EMBL" id="RWS05120.1"/>
    </source>
</evidence>
<dbReference type="CDD" id="cd06847">
    <property type="entry name" value="HFD_SUPT7L"/>
    <property type="match status" value="1"/>
</dbReference>
<evidence type="ECO:0000256" key="4">
    <source>
        <dbReference type="ARBA" id="ARBA00023242"/>
    </source>
</evidence>
<dbReference type="GO" id="GO:0000124">
    <property type="term" value="C:SAGA complex"/>
    <property type="evidence" value="ECO:0007669"/>
    <property type="project" value="InterPro"/>
</dbReference>
<keyword evidence="2" id="KW-0805">Transcription regulation</keyword>
<dbReference type="STRING" id="1965070.A0A3S4QLY5"/>
<dbReference type="Proteomes" id="UP000285301">
    <property type="component" value="Unassembled WGS sequence"/>
</dbReference>
<evidence type="ECO:0000313" key="8">
    <source>
        <dbReference type="Proteomes" id="UP000285301"/>
    </source>
</evidence>
<dbReference type="Pfam" id="PF07524">
    <property type="entry name" value="Bromo_TP"/>
    <property type="match status" value="1"/>
</dbReference>
<reference evidence="7" key="2">
    <citation type="submission" date="2018-11" db="EMBL/GenBank/DDBJ databases">
        <title>Trombidioid mite genomics.</title>
        <authorList>
            <person name="Dong X."/>
        </authorList>
    </citation>
    <scope>NUCLEOTIDE SEQUENCE</scope>
    <source>
        <strain evidence="7">UoL-WK</strain>
    </source>
</reference>
<dbReference type="PANTHER" id="PTHR28598">
    <property type="entry name" value="STAGA COMPLEX 65 SUBUNIT GAMMA"/>
    <property type="match status" value="1"/>
</dbReference>
<keyword evidence="3" id="KW-0804">Transcription</keyword>
<evidence type="ECO:0000313" key="6">
    <source>
        <dbReference type="EMBL" id="RWS04068.1"/>
    </source>
</evidence>
<dbReference type="InterPro" id="IPR039460">
    <property type="entry name" value="SUPT7L/Spt7"/>
</dbReference>
<comment type="caution">
    <text evidence="7">The sequence shown here is derived from an EMBL/GenBank/DDBJ whole genome shotgun (WGS) entry which is preliminary data.</text>
</comment>
<sequence length="261" mass="28922">MESGARFWGELKTTLDTDTGLASVEKALIAKTRPVKAQCAKLSFKREQQTNLSTTAATTDSVSSLAANEVVMNTIQLLSILRKLRTNIVLTPSESKLVAADSESIADLPPPPASSVCTVPRENLSDDSIRQLLKRSIILILAHSGFEKTYESIVELLTDVCASFIKKICDLLRVESDTKHLKSENDFADVIDRVLTEIGFPIAIIQHFESCLRSYRNNVLKEARRKMCLSSEKSNLSLVSDPLSNYSQILTIDVKEQSENF</sequence>
<proteinExistence type="predicted"/>
<accession>A0A3S4QLY5</accession>
<evidence type="ECO:0000256" key="3">
    <source>
        <dbReference type="ARBA" id="ARBA00023163"/>
    </source>
</evidence>
<name>A0A3S4QLY5_9ACAR</name>
<organism evidence="7 8">
    <name type="scientific">Dinothrombium tinctorium</name>
    <dbReference type="NCBI Taxonomy" id="1965070"/>
    <lineage>
        <taxon>Eukaryota</taxon>
        <taxon>Metazoa</taxon>
        <taxon>Ecdysozoa</taxon>
        <taxon>Arthropoda</taxon>
        <taxon>Chelicerata</taxon>
        <taxon>Arachnida</taxon>
        <taxon>Acari</taxon>
        <taxon>Acariformes</taxon>
        <taxon>Trombidiformes</taxon>
        <taxon>Prostigmata</taxon>
        <taxon>Anystina</taxon>
        <taxon>Parasitengona</taxon>
        <taxon>Trombidioidea</taxon>
        <taxon>Trombidiidae</taxon>
        <taxon>Dinothrombium</taxon>
    </lineage>
</organism>
<dbReference type="EMBL" id="NCKU01005891">
    <property type="protein sequence ID" value="RWS04068.1"/>
    <property type="molecule type" value="Genomic_DNA"/>
</dbReference>
<dbReference type="InterPro" id="IPR006565">
    <property type="entry name" value="BTP"/>
</dbReference>
<dbReference type="EMBL" id="NCKU01005015">
    <property type="protein sequence ID" value="RWS05120.1"/>
    <property type="molecule type" value="Genomic_DNA"/>
</dbReference>
<dbReference type="GO" id="GO:0005634">
    <property type="term" value="C:nucleus"/>
    <property type="evidence" value="ECO:0007669"/>
    <property type="project" value="UniProtKB-SubCell"/>
</dbReference>
<dbReference type="Gene3D" id="1.10.20.10">
    <property type="entry name" value="Histone, subunit A"/>
    <property type="match status" value="1"/>
</dbReference>
<evidence type="ECO:0000256" key="1">
    <source>
        <dbReference type="ARBA" id="ARBA00004123"/>
    </source>
</evidence>
<reference evidence="7 8" key="1">
    <citation type="journal article" date="2018" name="Gigascience">
        <title>Genomes of trombidid mites reveal novel predicted allergens and laterally-transferred genes associated with secondary metabolism.</title>
        <authorList>
            <person name="Dong X."/>
            <person name="Chaisiri K."/>
            <person name="Xia D."/>
            <person name="Armstrong S.D."/>
            <person name="Fang Y."/>
            <person name="Donnelly M.J."/>
            <person name="Kadowaki T."/>
            <person name="McGarry J.W."/>
            <person name="Darby A.C."/>
            <person name="Makepeace B.L."/>
        </authorList>
    </citation>
    <scope>NUCLEOTIDE SEQUENCE [LARGE SCALE GENOMIC DNA]</scope>
    <source>
        <strain evidence="7">UoL-WK</strain>
    </source>
</reference>
<protein>
    <submittedName>
        <fullName evidence="7">STAGA complex 65 subunit gamma-like protein</fullName>
    </submittedName>
</protein>
<dbReference type="OrthoDB" id="6021257at2759"/>
<dbReference type="AlphaFoldDB" id="A0A3S4QLY5"/>
<dbReference type="GO" id="GO:0046982">
    <property type="term" value="F:protein heterodimerization activity"/>
    <property type="evidence" value="ECO:0007669"/>
    <property type="project" value="InterPro"/>
</dbReference>
<dbReference type="PANTHER" id="PTHR28598:SF1">
    <property type="entry name" value="STAGA COMPLEX 65 SUBUNIT GAMMA"/>
    <property type="match status" value="1"/>
</dbReference>
<gene>
    <name evidence="7" type="ORF">B4U79_04662</name>
    <name evidence="6" type="ORF">B4U79_05729</name>
</gene>
<evidence type="ECO:0000256" key="2">
    <source>
        <dbReference type="ARBA" id="ARBA00023015"/>
    </source>
</evidence>
<evidence type="ECO:0000259" key="5">
    <source>
        <dbReference type="Pfam" id="PF07524"/>
    </source>
</evidence>
<dbReference type="GO" id="GO:0003713">
    <property type="term" value="F:transcription coactivator activity"/>
    <property type="evidence" value="ECO:0007669"/>
    <property type="project" value="TreeGrafter"/>
</dbReference>